<dbReference type="SMART" id="SM00271">
    <property type="entry name" value="DnaJ"/>
    <property type="match status" value="1"/>
</dbReference>
<dbReference type="InterPro" id="IPR008971">
    <property type="entry name" value="HSP40/DnaJ_pept-bd"/>
</dbReference>
<evidence type="ECO:0000313" key="5">
    <source>
        <dbReference type="WBParaSite" id="MCU_001416-RB"/>
    </source>
</evidence>
<dbReference type="GO" id="GO:0006457">
    <property type="term" value="P:protein folding"/>
    <property type="evidence" value="ECO:0007669"/>
    <property type="project" value="InterPro"/>
</dbReference>
<dbReference type="PANTHER" id="PTHR24078:SF519">
    <property type="entry name" value="DNAJ HOMOLOG SUBFAMILY B MEMBER 13"/>
    <property type="match status" value="1"/>
</dbReference>
<evidence type="ECO:0000313" key="3">
    <source>
        <dbReference type="EMBL" id="VDD74063.1"/>
    </source>
</evidence>
<dbReference type="PROSITE" id="PS50076">
    <property type="entry name" value="DNAJ_2"/>
    <property type="match status" value="1"/>
</dbReference>
<dbReference type="PANTHER" id="PTHR24078">
    <property type="entry name" value="DNAJ HOMOLOG SUBFAMILY C MEMBER"/>
    <property type="match status" value="1"/>
</dbReference>
<dbReference type="CDD" id="cd06257">
    <property type="entry name" value="DnaJ"/>
    <property type="match status" value="1"/>
</dbReference>
<dbReference type="OrthoDB" id="550424at2759"/>
<dbReference type="GO" id="GO:0051087">
    <property type="term" value="F:protein-folding chaperone binding"/>
    <property type="evidence" value="ECO:0007669"/>
    <property type="project" value="TreeGrafter"/>
</dbReference>
<reference evidence="5" key="2">
    <citation type="submission" date="2019-11" db="UniProtKB">
        <authorList>
            <consortium name="WormBaseParasite"/>
        </authorList>
    </citation>
    <scope>IDENTIFICATION</scope>
</reference>
<accession>A0A158QS01</accession>
<dbReference type="AlphaFoldDB" id="A0A158QS01"/>
<proteinExistence type="predicted"/>
<dbReference type="EMBL" id="UXSR01000005">
    <property type="protein sequence ID" value="VDD74063.1"/>
    <property type="molecule type" value="Genomic_DNA"/>
</dbReference>
<dbReference type="Pfam" id="PF01556">
    <property type="entry name" value="DnaJ_C"/>
    <property type="match status" value="1"/>
</dbReference>
<sequence length="323" mass="37094">MGVDYYYLLEVTAGATQEELHKAYRRLALRFHPLRNKNSNKDTYQNFLWISEAYEVLINPELRARYDQFGEAGLKHGVPGLNKEPVKYVYHGDPYRTFQDYFGGSNPFKEFTEEMTREQMENFGRKDGRGQPKKAEPTIEKLPLTLEEIYNGCVKKMNVKYTAFDKECLTTEIKEKTLTMVIRPGIHEGSSLTFREEGNQGPNIIPGDVIYTITAKKHDYFRRDGIHLRHTEKVPVGQALLGCVVDVPTLDKRLLHIPITEVIKPNYVKVVKGEGMPDSCDPREKGDLYIDFDIVFPDKLTTKERIGVEAALFRNGEPLEILT</sequence>
<evidence type="ECO:0000313" key="4">
    <source>
        <dbReference type="Proteomes" id="UP000267029"/>
    </source>
</evidence>
<dbReference type="Gene3D" id="2.60.260.20">
    <property type="entry name" value="Urease metallochaperone UreE, N-terminal domain"/>
    <property type="match status" value="2"/>
</dbReference>
<keyword evidence="1" id="KW-0143">Chaperone</keyword>
<dbReference type="WBParaSite" id="MCU_001416-RB">
    <property type="protein sequence ID" value="MCU_001416-RB"/>
    <property type="gene ID" value="MCU_001416"/>
</dbReference>
<dbReference type="CDD" id="cd10747">
    <property type="entry name" value="DnaJ_C"/>
    <property type="match status" value="1"/>
</dbReference>
<dbReference type="PRINTS" id="PR00625">
    <property type="entry name" value="JDOMAIN"/>
</dbReference>
<dbReference type="InterPro" id="IPR001623">
    <property type="entry name" value="DnaJ_domain"/>
</dbReference>
<dbReference type="InterPro" id="IPR051339">
    <property type="entry name" value="DnaJ_subfamily_B"/>
</dbReference>
<gene>
    <name evidence="3" type="ORF">MCOS_LOCUS66</name>
</gene>
<dbReference type="Proteomes" id="UP000267029">
    <property type="component" value="Unassembled WGS sequence"/>
</dbReference>
<dbReference type="Pfam" id="PF00226">
    <property type="entry name" value="DnaJ"/>
    <property type="match status" value="1"/>
</dbReference>
<protein>
    <submittedName>
        <fullName evidence="5">J domain-containing protein</fullName>
    </submittedName>
</protein>
<dbReference type="FunFam" id="2.60.260.20:FF:000002">
    <property type="entry name" value="Dnaj homolog subfamily b member"/>
    <property type="match status" value="1"/>
</dbReference>
<dbReference type="SUPFAM" id="SSF49493">
    <property type="entry name" value="HSP40/DnaJ peptide-binding domain"/>
    <property type="match status" value="2"/>
</dbReference>
<name>A0A158QS01_MESCO</name>
<dbReference type="GO" id="GO:0051082">
    <property type="term" value="F:unfolded protein binding"/>
    <property type="evidence" value="ECO:0007669"/>
    <property type="project" value="InterPro"/>
</dbReference>
<dbReference type="FunFam" id="2.60.260.20:FF:000006">
    <property type="entry name" value="DnaJ subfamily B member 13"/>
    <property type="match status" value="1"/>
</dbReference>
<evidence type="ECO:0000256" key="1">
    <source>
        <dbReference type="ARBA" id="ARBA00023186"/>
    </source>
</evidence>
<dbReference type="SUPFAM" id="SSF46565">
    <property type="entry name" value="Chaperone J-domain"/>
    <property type="match status" value="1"/>
</dbReference>
<reference evidence="3 4" key="1">
    <citation type="submission" date="2018-10" db="EMBL/GenBank/DDBJ databases">
        <authorList>
            <consortium name="Pathogen Informatics"/>
        </authorList>
    </citation>
    <scope>NUCLEOTIDE SEQUENCE [LARGE SCALE GENOMIC DNA]</scope>
</reference>
<dbReference type="InterPro" id="IPR036869">
    <property type="entry name" value="J_dom_sf"/>
</dbReference>
<dbReference type="Gene3D" id="1.10.287.110">
    <property type="entry name" value="DnaJ domain"/>
    <property type="match status" value="1"/>
</dbReference>
<organism evidence="5">
    <name type="scientific">Mesocestoides corti</name>
    <name type="common">Flatworm</name>
    <dbReference type="NCBI Taxonomy" id="53468"/>
    <lineage>
        <taxon>Eukaryota</taxon>
        <taxon>Metazoa</taxon>
        <taxon>Spiralia</taxon>
        <taxon>Lophotrochozoa</taxon>
        <taxon>Platyhelminthes</taxon>
        <taxon>Cestoda</taxon>
        <taxon>Eucestoda</taxon>
        <taxon>Cyclophyllidea</taxon>
        <taxon>Mesocestoididae</taxon>
        <taxon>Mesocestoides</taxon>
    </lineage>
</organism>
<dbReference type="STRING" id="53468.A0A158QS01"/>
<keyword evidence="4" id="KW-1185">Reference proteome</keyword>
<dbReference type="InterPro" id="IPR002939">
    <property type="entry name" value="DnaJ_C"/>
</dbReference>
<feature type="domain" description="J" evidence="2">
    <location>
        <begin position="4"/>
        <end position="70"/>
    </location>
</feature>
<dbReference type="GO" id="GO:0005829">
    <property type="term" value="C:cytosol"/>
    <property type="evidence" value="ECO:0007669"/>
    <property type="project" value="TreeGrafter"/>
</dbReference>
<evidence type="ECO:0000259" key="2">
    <source>
        <dbReference type="PROSITE" id="PS50076"/>
    </source>
</evidence>